<dbReference type="Pfam" id="PF00205">
    <property type="entry name" value="TPP_enzyme_M"/>
    <property type="match status" value="1"/>
</dbReference>
<dbReference type="FunFam" id="3.40.50.970:FF:000007">
    <property type="entry name" value="Acetolactate synthase"/>
    <property type="match status" value="1"/>
</dbReference>
<accession>A0A9D9N8C8</accession>
<dbReference type="CDD" id="cd07035">
    <property type="entry name" value="TPP_PYR_POX_like"/>
    <property type="match status" value="1"/>
</dbReference>
<keyword evidence="5" id="KW-0808">Transferase</keyword>
<evidence type="ECO:0000259" key="3">
    <source>
        <dbReference type="Pfam" id="PF00205"/>
    </source>
</evidence>
<dbReference type="GO" id="GO:0000287">
    <property type="term" value="F:magnesium ion binding"/>
    <property type="evidence" value="ECO:0007669"/>
    <property type="project" value="InterPro"/>
</dbReference>
<dbReference type="PANTHER" id="PTHR18968:SF13">
    <property type="entry name" value="ACETOLACTATE SYNTHASE CATALYTIC SUBUNIT, MITOCHONDRIAL"/>
    <property type="match status" value="1"/>
</dbReference>
<name>A0A9D9N8C8_9FIRM</name>
<gene>
    <name evidence="5" type="ORF">IAC13_07585</name>
</gene>
<evidence type="ECO:0000256" key="2">
    <source>
        <dbReference type="ARBA" id="ARBA00048670"/>
    </source>
</evidence>
<evidence type="ECO:0000313" key="6">
    <source>
        <dbReference type="Proteomes" id="UP000823618"/>
    </source>
</evidence>
<dbReference type="InterPro" id="IPR029035">
    <property type="entry name" value="DHS-like_NAD/FAD-binding_dom"/>
</dbReference>
<dbReference type="GO" id="GO:0005948">
    <property type="term" value="C:acetolactate synthase complex"/>
    <property type="evidence" value="ECO:0007669"/>
    <property type="project" value="TreeGrafter"/>
</dbReference>
<dbReference type="SUPFAM" id="SSF52467">
    <property type="entry name" value="DHS-like NAD/FAD-binding domain"/>
    <property type="match status" value="1"/>
</dbReference>
<dbReference type="Gene3D" id="3.40.50.970">
    <property type="match status" value="1"/>
</dbReference>
<dbReference type="EMBL" id="JADIML010000211">
    <property type="protein sequence ID" value="MBO8463775.1"/>
    <property type="molecule type" value="Genomic_DNA"/>
</dbReference>
<dbReference type="Gene3D" id="3.40.50.1220">
    <property type="entry name" value="TPP-binding domain"/>
    <property type="match status" value="1"/>
</dbReference>
<dbReference type="GO" id="GO:0050660">
    <property type="term" value="F:flavin adenine dinucleotide binding"/>
    <property type="evidence" value="ECO:0007669"/>
    <property type="project" value="TreeGrafter"/>
</dbReference>
<dbReference type="InterPro" id="IPR045229">
    <property type="entry name" value="TPP_enz"/>
</dbReference>
<dbReference type="InterPro" id="IPR012001">
    <property type="entry name" value="Thiamin_PyroP_enz_TPP-bd_dom"/>
</dbReference>
<dbReference type="PANTHER" id="PTHR18968">
    <property type="entry name" value="THIAMINE PYROPHOSPHATE ENZYMES"/>
    <property type="match status" value="1"/>
</dbReference>
<dbReference type="InterPro" id="IPR012000">
    <property type="entry name" value="Thiamin_PyroP_enz_cen_dom"/>
</dbReference>
<dbReference type="GO" id="GO:0009097">
    <property type="term" value="P:isoleucine biosynthetic process"/>
    <property type="evidence" value="ECO:0007669"/>
    <property type="project" value="TreeGrafter"/>
</dbReference>
<dbReference type="InterPro" id="IPR029061">
    <property type="entry name" value="THDP-binding"/>
</dbReference>
<comment type="caution">
    <text evidence="5">The sequence shown here is derived from an EMBL/GenBank/DDBJ whole genome shotgun (WGS) entry which is preliminary data.</text>
</comment>
<comment type="similarity">
    <text evidence="1">Belongs to the TPP enzyme family.</text>
</comment>
<reference evidence="5" key="2">
    <citation type="journal article" date="2021" name="PeerJ">
        <title>Extensive microbial diversity within the chicken gut microbiome revealed by metagenomics and culture.</title>
        <authorList>
            <person name="Gilroy R."/>
            <person name="Ravi A."/>
            <person name="Getino M."/>
            <person name="Pursley I."/>
            <person name="Horton D.L."/>
            <person name="Alikhan N.F."/>
            <person name="Baker D."/>
            <person name="Gharbi K."/>
            <person name="Hall N."/>
            <person name="Watson M."/>
            <person name="Adriaenssens E.M."/>
            <person name="Foster-Nyarko E."/>
            <person name="Jarju S."/>
            <person name="Secka A."/>
            <person name="Antonio M."/>
            <person name="Oren A."/>
            <person name="Chaudhuri R.R."/>
            <person name="La Ragione R."/>
            <person name="Hildebrand F."/>
            <person name="Pallen M.J."/>
        </authorList>
    </citation>
    <scope>NUCLEOTIDE SEQUENCE</scope>
    <source>
        <strain evidence="5">E3-2379</strain>
    </source>
</reference>
<feature type="domain" description="Thiamine pyrophosphate enzyme N-terminal TPP-binding" evidence="4">
    <location>
        <begin position="4"/>
        <end position="119"/>
    </location>
</feature>
<dbReference type="GO" id="GO:0009099">
    <property type="term" value="P:L-valine biosynthetic process"/>
    <property type="evidence" value="ECO:0007669"/>
    <property type="project" value="TreeGrafter"/>
</dbReference>
<dbReference type="Pfam" id="PF02776">
    <property type="entry name" value="TPP_enzyme_N"/>
    <property type="match status" value="1"/>
</dbReference>
<dbReference type="GO" id="GO:0003984">
    <property type="term" value="F:acetolactate synthase activity"/>
    <property type="evidence" value="ECO:0007669"/>
    <property type="project" value="UniProtKB-EC"/>
</dbReference>
<protein>
    <submittedName>
        <fullName evidence="5">Acetolactate synthase large subunit</fullName>
        <ecNumber evidence="5">2.2.1.6</ecNumber>
    </submittedName>
</protein>
<evidence type="ECO:0000256" key="1">
    <source>
        <dbReference type="ARBA" id="ARBA00007812"/>
    </source>
</evidence>
<evidence type="ECO:0000313" key="5">
    <source>
        <dbReference type="EMBL" id="MBO8463775.1"/>
    </source>
</evidence>
<dbReference type="AlphaFoldDB" id="A0A9D9N8C8"/>
<feature type="domain" description="Thiamine pyrophosphate enzyme central" evidence="3">
    <location>
        <begin position="193"/>
        <end position="321"/>
    </location>
</feature>
<comment type="catalytic activity">
    <reaction evidence="2">
        <text>2 pyruvate + H(+) = (2S)-2-acetolactate + CO2</text>
        <dbReference type="Rhea" id="RHEA:25249"/>
        <dbReference type="ChEBI" id="CHEBI:15361"/>
        <dbReference type="ChEBI" id="CHEBI:15378"/>
        <dbReference type="ChEBI" id="CHEBI:16526"/>
        <dbReference type="ChEBI" id="CHEBI:58476"/>
        <dbReference type="EC" id="2.2.1.6"/>
    </reaction>
</comment>
<dbReference type="FunFam" id="3.40.50.1220:FF:000008">
    <property type="entry name" value="Acetolactate synthase"/>
    <property type="match status" value="1"/>
</dbReference>
<organism evidence="5 6">
    <name type="scientific">Candidatus Scybalomonas excrementavium</name>
    <dbReference type="NCBI Taxonomy" id="2840943"/>
    <lineage>
        <taxon>Bacteria</taxon>
        <taxon>Bacillati</taxon>
        <taxon>Bacillota</taxon>
        <taxon>Clostridia</taxon>
        <taxon>Lachnospirales</taxon>
        <taxon>Lachnospiraceae</taxon>
        <taxon>Lachnospiraceae incertae sedis</taxon>
        <taxon>Candidatus Scybalomonas</taxon>
    </lineage>
</organism>
<feature type="non-terminal residue" evidence="5">
    <location>
        <position position="321"/>
    </location>
</feature>
<dbReference type="SUPFAM" id="SSF52518">
    <property type="entry name" value="Thiamin diphosphate-binding fold (THDP-binding)"/>
    <property type="match status" value="1"/>
</dbReference>
<dbReference type="Proteomes" id="UP000823618">
    <property type="component" value="Unassembled WGS sequence"/>
</dbReference>
<dbReference type="EC" id="2.2.1.6" evidence="5"/>
<sequence length="321" mass="34932">MKITGAKHFVKALKFEGVDTIFVYPGGYVNDIFDEITHQDDMKLILGRHEQALVHAADGYARTTGKPGVCIVTSGPGATNIVTSLATAFYDSVPLVCFTGQVPREQIGNDAFQEVDIVGITRSVTKHSVLVKDRDMFPRILKEAFYIATTGRPGPVVVDLPADVMKEIREEHFPKKVDIRSYKPNVSVHIGQLKRAVTELKKAQRPVFLIGGGVILSKAEEILQKVVEKTKVPVITTIMGMGALPTKHELYIGNGGMHGCYAANMVLEECDLIFAIGARFSDRTTGSVSNFAPNAKIIHIDIDTASISRTVTVDIPIVADA</sequence>
<dbReference type="GO" id="GO:0030976">
    <property type="term" value="F:thiamine pyrophosphate binding"/>
    <property type="evidence" value="ECO:0007669"/>
    <property type="project" value="InterPro"/>
</dbReference>
<evidence type="ECO:0000259" key="4">
    <source>
        <dbReference type="Pfam" id="PF02776"/>
    </source>
</evidence>
<reference evidence="5" key="1">
    <citation type="submission" date="2020-10" db="EMBL/GenBank/DDBJ databases">
        <authorList>
            <person name="Gilroy R."/>
        </authorList>
    </citation>
    <scope>NUCLEOTIDE SEQUENCE</scope>
    <source>
        <strain evidence="5">E3-2379</strain>
    </source>
</reference>
<proteinExistence type="inferred from homology"/>